<evidence type="ECO:0000256" key="3">
    <source>
        <dbReference type="ARBA" id="ARBA00023125"/>
    </source>
</evidence>
<accession>A0A1I8FH90</accession>
<keyword evidence="7" id="KW-1185">Reference proteome</keyword>
<evidence type="ECO:0000256" key="5">
    <source>
        <dbReference type="ARBA" id="ARBA00023242"/>
    </source>
</evidence>
<keyword evidence="2 6" id="KW-0805">Transcription regulation</keyword>
<proteinExistence type="inferred from homology"/>
<dbReference type="PROSITE" id="PS51152">
    <property type="entry name" value="NFYA_HAP2_2"/>
    <property type="match status" value="1"/>
</dbReference>
<dbReference type="Pfam" id="PF02045">
    <property type="entry name" value="CBFB_NFYA"/>
    <property type="match status" value="1"/>
</dbReference>
<comment type="subunit">
    <text evidence="6">Heterotrimer.</text>
</comment>
<evidence type="ECO:0000256" key="6">
    <source>
        <dbReference type="RuleBase" id="RU367155"/>
    </source>
</evidence>
<keyword evidence="5 6" id="KW-0539">Nucleus</keyword>
<reference evidence="8" key="1">
    <citation type="submission" date="2016-11" db="UniProtKB">
        <authorList>
            <consortium name="WormBaseParasite"/>
        </authorList>
    </citation>
    <scope>IDENTIFICATION</scope>
</reference>
<dbReference type="GO" id="GO:0003677">
    <property type="term" value="F:DNA binding"/>
    <property type="evidence" value="ECO:0007669"/>
    <property type="project" value="UniProtKB-KW"/>
</dbReference>
<comment type="subcellular location">
    <subcellularLocation>
        <location evidence="1 6">Nucleus</location>
    </subcellularLocation>
</comment>
<dbReference type="WBParaSite" id="maker-unitig_34753-snap-gene-0.1-mRNA-1">
    <property type="protein sequence ID" value="maker-unitig_34753-snap-gene-0.1-mRNA-1"/>
    <property type="gene ID" value="maker-unitig_34753-snap-gene-0.1"/>
</dbReference>
<dbReference type="AlphaFoldDB" id="A0A1I8FH90"/>
<name>A0A1I8FH90_9PLAT</name>
<protein>
    <recommendedName>
        <fullName evidence="6">Nuclear transcription factor Y subunit</fullName>
    </recommendedName>
</protein>
<keyword evidence="4 6" id="KW-0804">Transcription</keyword>
<sequence length="254" mass="26339">PQQQQIIQLPMAYGAGWCGMQIDTTGFAAAASQQQQQQQQQQQVLALQTSNGQIVHLPVQCATGPDGQLMLVVSQTAAAPAAPQPQVVQTILSDAVVASPKHQPADTVPAAAVSVSTNASVLSADAALTCDEQQSASAMSSGDAATGEEPLYVNAKQYHRILKRRRPAPTRRRPATAVCAGQLTHRPPFLFSTTASLLSLVAVAPSSADGGGGRGGRSFFFAEDVHELGGHVVGLFGRARSWRSGPGAGGVLHC</sequence>
<comment type="function">
    <text evidence="6">Component of the sequence-specific heterotrimeric transcription factor (NF-Y) which specifically recognizes a 5'-CCAAT-3' box motif found in the promoters of its target genes.</text>
</comment>
<dbReference type="GO" id="GO:0003700">
    <property type="term" value="F:DNA-binding transcription factor activity"/>
    <property type="evidence" value="ECO:0007669"/>
    <property type="project" value="UniProtKB-UniRule"/>
</dbReference>
<dbReference type="Gene3D" id="6.10.250.2430">
    <property type="match status" value="1"/>
</dbReference>
<evidence type="ECO:0000313" key="8">
    <source>
        <dbReference type="WBParaSite" id="maker-unitig_34753-snap-gene-0.1-mRNA-1"/>
    </source>
</evidence>
<evidence type="ECO:0000256" key="4">
    <source>
        <dbReference type="ARBA" id="ARBA00023163"/>
    </source>
</evidence>
<dbReference type="Proteomes" id="UP000095280">
    <property type="component" value="Unplaced"/>
</dbReference>
<evidence type="ECO:0000256" key="1">
    <source>
        <dbReference type="ARBA" id="ARBA00004123"/>
    </source>
</evidence>
<dbReference type="GO" id="GO:0005634">
    <property type="term" value="C:nucleus"/>
    <property type="evidence" value="ECO:0007669"/>
    <property type="project" value="UniProtKB-SubCell"/>
</dbReference>
<evidence type="ECO:0000256" key="2">
    <source>
        <dbReference type="ARBA" id="ARBA00023015"/>
    </source>
</evidence>
<evidence type="ECO:0000313" key="7">
    <source>
        <dbReference type="Proteomes" id="UP000095280"/>
    </source>
</evidence>
<comment type="similarity">
    <text evidence="6">Belongs to the NFYA/HAP2 subunit family.</text>
</comment>
<dbReference type="InterPro" id="IPR001289">
    <property type="entry name" value="NFYA"/>
</dbReference>
<keyword evidence="3 6" id="KW-0238">DNA-binding</keyword>
<organism evidence="7 8">
    <name type="scientific">Macrostomum lignano</name>
    <dbReference type="NCBI Taxonomy" id="282301"/>
    <lineage>
        <taxon>Eukaryota</taxon>
        <taxon>Metazoa</taxon>
        <taxon>Spiralia</taxon>
        <taxon>Lophotrochozoa</taxon>
        <taxon>Platyhelminthes</taxon>
        <taxon>Rhabditophora</taxon>
        <taxon>Macrostomorpha</taxon>
        <taxon>Macrostomida</taxon>
        <taxon>Macrostomidae</taxon>
        <taxon>Macrostomum</taxon>
    </lineage>
</organism>